<dbReference type="GO" id="GO:0005829">
    <property type="term" value="C:cytosol"/>
    <property type="evidence" value="ECO:0007669"/>
    <property type="project" value="TreeGrafter"/>
</dbReference>
<organism evidence="6 7">
    <name type="scientific">Hericium alpestre</name>
    <dbReference type="NCBI Taxonomy" id="135208"/>
    <lineage>
        <taxon>Eukaryota</taxon>
        <taxon>Fungi</taxon>
        <taxon>Dikarya</taxon>
        <taxon>Basidiomycota</taxon>
        <taxon>Agaricomycotina</taxon>
        <taxon>Agaricomycetes</taxon>
        <taxon>Russulales</taxon>
        <taxon>Hericiaceae</taxon>
        <taxon>Hericium</taxon>
    </lineage>
</organism>
<dbReference type="CDD" id="cd05286">
    <property type="entry name" value="QOR2"/>
    <property type="match status" value="1"/>
</dbReference>
<reference evidence="6 7" key="1">
    <citation type="submission" date="2019-02" db="EMBL/GenBank/DDBJ databases">
        <title>Genome sequencing of the rare red list fungi Hericium alpestre (H. flagellum).</title>
        <authorList>
            <person name="Buettner E."/>
            <person name="Kellner H."/>
        </authorList>
    </citation>
    <scope>NUCLEOTIDE SEQUENCE [LARGE SCALE GENOMIC DNA]</scope>
    <source>
        <strain evidence="6 7">DSM 108284</strain>
    </source>
</reference>
<dbReference type="InterPro" id="IPR036291">
    <property type="entry name" value="NAD(P)-bd_dom_sf"/>
</dbReference>
<dbReference type="OrthoDB" id="48317at2759"/>
<evidence type="ECO:0000256" key="4">
    <source>
        <dbReference type="ARBA" id="ARBA00070796"/>
    </source>
</evidence>
<evidence type="ECO:0000256" key="1">
    <source>
        <dbReference type="ARBA" id="ARBA00022857"/>
    </source>
</evidence>
<dbReference type="Pfam" id="PF00107">
    <property type="entry name" value="ADH_zinc_N"/>
    <property type="match status" value="1"/>
</dbReference>
<comment type="caution">
    <text evidence="6">The sequence shown here is derived from an EMBL/GenBank/DDBJ whole genome shotgun (WGS) entry which is preliminary data.</text>
</comment>
<proteinExistence type="predicted"/>
<name>A0A4Z0A3D9_9AGAM</name>
<dbReference type="SUPFAM" id="SSF50129">
    <property type="entry name" value="GroES-like"/>
    <property type="match status" value="1"/>
</dbReference>
<dbReference type="SUPFAM" id="SSF51735">
    <property type="entry name" value="NAD(P)-binding Rossmann-fold domains"/>
    <property type="match status" value="1"/>
</dbReference>
<accession>A0A4Z0A3D9</accession>
<keyword evidence="2" id="KW-0560">Oxidoreductase</keyword>
<dbReference type="EMBL" id="SFCI01000201">
    <property type="protein sequence ID" value="TFY81532.1"/>
    <property type="molecule type" value="Genomic_DNA"/>
</dbReference>
<dbReference type="Proteomes" id="UP000298061">
    <property type="component" value="Unassembled WGS sequence"/>
</dbReference>
<dbReference type="GO" id="GO:0035925">
    <property type="term" value="F:mRNA 3'-UTR AU-rich region binding"/>
    <property type="evidence" value="ECO:0007669"/>
    <property type="project" value="TreeGrafter"/>
</dbReference>
<dbReference type="InterPro" id="IPR047618">
    <property type="entry name" value="QOR-like"/>
</dbReference>
<keyword evidence="1" id="KW-0521">NADP</keyword>
<protein>
    <recommendedName>
        <fullName evidence="4">Probable quinone oxidoreductase</fullName>
    </recommendedName>
    <alternativeName>
        <fullName evidence="3">NADPH:quinone reductase</fullName>
    </alternativeName>
</protein>
<dbReference type="Pfam" id="PF08240">
    <property type="entry name" value="ADH_N"/>
    <property type="match status" value="1"/>
</dbReference>
<evidence type="ECO:0000313" key="7">
    <source>
        <dbReference type="Proteomes" id="UP000298061"/>
    </source>
</evidence>
<dbReference type="GO" id="GO:0070402">
    <property type="term" value="F:NADPH binding"/>
    <property type="evidence" value="ECO:0007669"/>
    <property type="project" value="TreeGrafter"/>
</dbReference>
<evidence type="ECO:0000256" key="3">
    <source>
        <dbReference type="ARBA" id="ARBA00043088"/>
    </source>
</evidence>
<keyword evidence="7" id="KW-1185">Reference proteome</keyword>
<dbReference type="InterPro" id="IPR020843">
    <property type="entry name" value="ER"/>
</dbReference>
<sequence>MPYPTTIRAVGIHKTGDVDVIEDLTLPFPARKPGDILVKVQYAGVNFIDIYYRTGLYPVPSFPFAISGEVAGVIEELPSDEAVLNSEKYKQRGFKKGGKITFMQQSSLAEYVTIPWDGPIFSVPDGISTRIAAAALAQGLSAIVHSTKSYDVKKGDTILIHTVAGGLGLLMCQVAKSRGATVIGTTSTPAKAELAKAHGADHVILYTQENTVQRVAEITDGLGPHAIFDGVGKDTFDIDFKMIRCNGTLVSLGNSSGAVPPFSPLRLSEKNVRLLYPSLFNYLVTPEQRSYWGTKLWRLVAAGDLKINIFQDYPFTAEGVRRAQVDLTEGKTVGKLLIRVADGVDSQT</sequence>
<dbReference type="AlphaFoldDB" id="A0A4Z0A3D9"/>
<evidence type="ECO:0000256" key="2">
    <source>
        <dbReference type="ARBA" id="ARBA00023002"/>
    </source>
</evidence>
<dbReference type="PANTHER" id="PTHR48106">
    <property type="entry name" value="QUINONE OXIDOREDUCTASE PIG3-RELATED"/>
    <property type="match status" value="1"/>
</dbReference>
<dbReference type="STRING" id="135208.A0A4Z0A3D9"/>
<evidence type="ECO:0000259" key="5">
    <source>
        <dbReference type="SMART" id="SM00829"/>
    </source>
</evidence>
<dbReference type="InterPro" id="IPR013154">
    <property type="entry name" value="ADH-like_N"/>
</dbReference>
<dbReference type="Gene3D" id="3.90.180.10">
    <property type="entry name" value="Medium-chain alcohol dehydrogenases, catalytic domain"/>
    <property type="match status" value="1"/>
</dbReference>
<evidence type="ECO:0000313" key="6">
    <source>
        <dbReference type="EMBL" id="TFY81532.1"/>
    </source>
</evidence>
<dbReference type="SMART" id="SM00829">
    <property type="entry name" value="PKS_ER"/>
    <property type="match status" value="1"/>
</dbReference>
<dbReference type="InterPro" id="IPR013149">
    <property type="entry name" value="ADH-like_C"/>
</dbReference>
<dbReference type="FunFam" id="3.40.50.720:FF:000053">
    <property type="entry name" value="Quinone oxidoreductase 1"/>
    <property type="match status" value="1"/>
</dbReference>
<dbReference type="GO" id="GO:0003960">
    <property type="term" value="F:quinone reductase (NADPH) activity"/>
    <property type="evidence" value="ECO:0007669"/>
    <property type="project" value="InterPro"/>
</dbReference>
<dbReference type="PANTHER" id="PTHR48106:SF13">
    <property type="entry name" value="QUINONE OXIDOREDUCTASE-RELATED"/>
    <property type="match status" value="1"/>
</dbReference>
<feature type="domain" description="Enoyl reductase (ER)" evidence="5">
    <location>
        <begin position="19"/>
        <end position="338"/>
    </location>
</feature>
<dbReference type="InterPro" id="IPR011032">
    <property type="entry name" value="GroES-like_sf"/>
</dbReference>
<dbReference type="Gene3D" id="3.40.50.720">
    <property type="entry name" value="NAD(P)-binding Rossmann-like Domain"/>
    <property type="match status" value="1"/>
</dbReference>
<gene>
    <name evidence="6" type="ORF">EWM64_g2482</name>
</gene>